<feature type="compositionally biased region" description="Basic and acidic residues" evidence="7">
    <location>
        <begin position="29"/>
        <end position="38"/>
    </location>
</feature>
<protein>
    <submittedName>
        <fullName evidence="10">Pleckstrin and Sec7 domain containing 3</fullName>
    </submittedName>
</protein>
<feature type="region of interest" description="Disordered" evidence="7">
    <location>
        <begin position="642"/>
        <end position="670"/>
    </location>
</feature>
<dbReference type="FunFam" id="1.10.1000.11:FF:000004">
    <property type="entry name" value="PH and SEC7 domain-containing protein 2"/>
    <property type="match status" value="1"/>
</dbReference>
<feature type="region of interest" description="Disordered" evidence="7">
    <location>
        <begin position="389"/>
        <end position="430"/>
    </location>
</feature>
<evidence type="ECO:0000256" key="2">
    <source>
        <dbReference type="ARBA" id="ARBA00022475"/>
    </source>
</evidence>
<feature type="region of interest" description="Disordered" evidence="7">
    <location>
        <begin position="900"/>
        <end position="949"/>
    </location>
</feature>
<dbReference type="PANTHER" id="PTHR10663">
    <property type="entry name" value="GUANYL-NUCLEOTIDE EXCHANGE FACTOR"/>
    <property type="match status" value="1"/>
</dbReference>
<dbReference type="EMBL" id="CABD030057230">
    <property type="status" value="NOT_ANNOTATED_CDS"/>
    <property type="molecule type" value="Genomic_DNA"/>
</dbReference>
<keyword evidence="3" id="KW-0597">Phosphoprotein</keyword>
<feature type="domain" description="PH" evidence="8">
    <location>
        <begin position="686"/>
        <end position="799"/>
    </location>
</feature>
<reference evidence="10" key="4">
    <citation type="submission" date="2025-09" db="UniProtKB">
        <authorList>
            <consortium name="Ensembl"/>
        </authorList>
    </citation>
    <scope>IDENTIFICATION</scope>
</reference>
<dbReference type="SMART" id="SM00222">
    <property type="entry name" value="Sec7"/>
    <property type="match status" value="1"/>
</dbReference>
<dbReference type="FunCoup" id="G3R675">
    <property type="interactions" value="524"/>
</dbReference>
<feature type="region of interest" description="Disordered" evidence="7">
    <location>
        <begin position="29"/>
        <end position="49"/>
    </location>
</feature>
<dbReference type="GO" id="GO:0005085">
    <property type="term" value="F:guanyl-nucleotide exchange factor activity"/>
    <property type="evidence" value="ECO:0000318"/>
    <property type="project" value="GO_Central"/>
</dbReference>
<comment type="subcellular location">
    <subcellularLocation>
        <location evidence="1">Cell projection</location>
        <location evidence="1">Ruffle membrane</location>
    </subcellularLocation>
</comment>
<dbReference type="Pfam" id="PF15410">
    <property type="entry name" value="PH_9"/>
    <property type="match status" value="1"/>
</dbReference>
<dbReference type="InterPro" id="IPR001849">
    <property type="entry name" value="PH_domain"/>
</dbReference>
<dbReference type="PANTHER" id="PTHR10663:SF337">
    <property type="entry name" value="PH AND SEC7 DOMAIN-CONTAINING PROTEIN 3"/>
    <property type="match status" value="1"/>
</dbReference>
<feature type="region of interest" description="Disordered" evidence="7">
    <location>
        <begin position="357"/>
        <end position="376"/>
    </location>
</feature>
<evidence type="ECO:0000256" key="3">
    <source>
        <dbReference type="ARBA" id="ARBA00022553"/>
    </source>
</evidence>
<dbReference type="InterPro" id="IPR023394">
    <property type="entry name" value="Sec7_C_sf"/>
</dbReference>
<feature type="compositionally biased region" description="Basic and acidic residues" evidence="7">
    <location>
        <begin position="304"/>
        <end position="314"/>
    </location>
</feature>
<dbReference type="GeneTree" id="ENSGT00940000156591"/>
<dbReference type="PROSITE" id="PS50190">
    <property type="entry name" value="SEC7"/>
    <property type="match status" value="1"/>
</dbReference>
<evidence type="ECO:0000256" key="1">
    <source>
        <dbReference type="ARBA" id="ARBA00004632"/>
    </source>
</evidence>
<dbReference type="EMBL" id="CABD030057227">
    <property type="status" value="NOT_ANNOTATED_CDS"/>
    <property type="molecule type" value="Genomic_DNA"/>
</dbReference>
<proteinExistence type="predicted"/>
<dbReference type="SUPFAM" id="SSF50729">
    <property type="entry name" value="PH domain-like"/>
    <property type="match status" value="1"/>
</dbReference>
<dbReference type="InParanoid" id="G3R675"/>
<dbReference type="GO" id="GO:0032587">
    <property type="term" value="C:ruffle membrane"/>
    <property type="evidence" value="ECO:0000318"/>
    <property type="project" value="GO_Central"/>
</dbReference>
<keyword evidence="5" id="KW-0472">Membrane</keyword>
<evidence type="ECO:0000256" key="7">
    <source>
        <dbReference type="SAM" id="MobiDB-lite"/>
    </source>
</evidence>
<dbReference type="EMBL" id="CABD030057229">
    <property type="status" value="NOT_ANNOTATED_CDS"/>
    <property type="molecule type" value="Genomic_DNA"/>
</dbReference>
<dbReference type="InterPro" id="IPR035999">
    <property type="entry name" value="Sec7_dom_sf"/>
</dbReference>
<dbReference type="Ensembl" id="ENSGGOT00000011137.3">
    <property type="protein sequence ID" value="ENSGGOP00000010816.3"/>
    <property type="gene ID" value="ENSGGOG00000011093.3"/>
</dbReference>
<dbReference type="Proteomes" id="UP000001519">
    <property type="component" value="Chromosome 8"/>
</dbReference>
<dbReference type="Gene3D" id="2.30.29.30">
    <property type="entry name" value="Pleckstrin-homology domain (PH domain)/Phosphotyrosine-binding domain (PTB)"/>
    <property type="match status" value="1"/>
</dbReference>
<dbReference type="SMART" id="SM00233">
    <property type="entry name" value="PH"/>
    <property type="match status" value="1"/>
</dbReference>
<reference evidence="10" key="3">
    <citation type="submission" date="2025-08" db="UniProtKB">
        <authorList>
            <consortium name="Ensembl"/>
        </authorList>
    </citation>
    <scope>IDENTIFICATION</scope>
</reference>
<dbReference type="InterPro" id="IPR001605">
    <property type="entry name" value="PH_dom-spectrin-type"/>
</dbReference>
<dbReference type="Bgee" id="ENSGGOG00000011093">
    <property type="expression patterns" value="Expressed in cerebellum and 5 other cell types or tissues"/>
</dbReference>
<evidence type="ECO:0000256" key="4">
    <source>
        <dbReference type="ARBA" id="ARBA00023054"/>
    </source>
</evidence>
<gene>
    <name evidence="10" type="primary">PSD3</name>
</gene>
<evidence type="ECO:0000259" key="8">
    <source>
        <dbReference type="PROSITE" id="PS50003"/>
    </source>
</evidence>
<dbReference type="AlphaFoldDB" id="G3R675"/>
<dbReference type="PROSITE" id="PS50003">
    <property type="entry name" value="PH_DOMAIN"/>
    <property type="match status" value="1"/>
</dbReference>
<dbReference type="EMBL" id="CABD030057224">
    <property type="status" value="NOT_ANNOTATED_CDS"/>
    <property type="molecule type" value="Genomic_DNA"/>
</dbReference>
<dbReference type="HOGENOM" id="CLU_011121_0_0_1"/>
<feature type="compositionally biased region" description="Basic and acidic residues" evidence="7">
    <location>
        <begin position="930"/>
        <end position="940"/>
    </location>
</feature>
<dbReference type="EMBL" id="CABD030057225">
    <property type="status" value="NOT_ANNOTATED_CDS"/>
    <property type="molecule type" value="Genomic_DNA"/>
</dbReference>
<organism evidence="10 11">
    <name type="scientific">Gorilla gorilla gorilla</name>
    <name type="common">Western lowland gorilla</name>
    <dbReference type="NCBI Taxonomy" id="9595"/>
    <lineage>
        <taxon>Eukaryota</taxon>
        <taxon>Metazoa</taxon>
        <taxon>Chordata</taxon>
        <taxon>Craniata</taxon>
        <taxon>Vertebrata</taxon>
        <taxon>Euteleostomi</taxon>
        <taxon>Mammalia</taxon>
        <taxon>Eutheria</taxon>
        <taxon>Euarchontoglires</taxon>
        <taxon>Primates</taxon>
        <taxon>Haplorrhini</taxon>
        <taxon>Catarrhini</taxon>
        <taxon>Hominidae</taxon>
        <taxon>Gorilla</taxon>
    </lineage>
</organism>
<accession>G3R675</accession>
<dbReference type="EMBL" id="CABD030057228">
    <property type="status" value="NOT_ANNOTATED_CDS"/>
    <property type="molecule type" value="Genomic_DNA"/>
</dbReference>
<reference evidence="11" key="1">
    <citation type="submission" date="2011-05" db="EMBL/GenBank/DDBJ databases">
        <title>Insights into the evolution of the great apes provided by the gorilla genome.</title>
        <authorList>
            <person name="Scally A."/>
        </authorList>
    </citation>
    <scope>NUCLEOTIDE SEQUENCE [LARGE SCALE GENOMIC DNA]</scope>
</reference>
<reference evidence="10 11" key="2">
    <citation type="journal article" date="2012" name="Nature">
        <title>Insights into hominid evolution from the gorilla genome sequence.</title>
        <authorList>
            <person name="Scally A."/>
            <person name="Dutheil J.Y."/>
            <person name="Hillier L.W."/>
            <person name="Jordan G.E."/>
            <person name="Goodhead I."/>
            <person name="Herrero J."/>
            <person name="Hobolth A."/>
            <person name="Lappalainen T."/>
            <person name="Mailund T."/>
            <person name="Marques-Bonet T."/>
            <person name="McCarthy S."/>
            <person name="Montgomery S.H."/>
            <person name="Schwalie P.C."/>
            <person name="Tang Y.A."/>
            <person name="Ward M.C."/>
            <person name="Xue Y."/>
            <person name="Yngvadottir B."/>
            <person name="Alkan C."/>
            <person name="Andersen L.N."/>
            <person name="Ayub Q."/>
            <person name="Ball E.V."/>
            <person name="Beal K."/>
            <person name="Bradley B.J."/>
            <person name="Chen Y."/>
            <person name="Clee C.M."/>
            <person name="Fitzgerald S."/>
            <person name="Graves T.A."/>
            <person name="Gu Y."/>
            <person name="Heath P."/>
            <person name="Heger A."/>
            <person name="Karakoc E."/>
            <person name="Kolb-Kokocinski A."/>
            <person name="Laird G.K."/>
            <person name="Lunter G."/>
            <person name="Meader S."/>
            <person name="Mort M."/>
            <person name="Mullikin J.C."/>
            <person name="Munch K."/>
            <person name="O'Connor T.D."/>
            <person name="Phillips A.D."/>
            <person name="Prado-Martinez J."/>
            <person name="Rogers A.S."/>
            <person name="Sajjadian S."/>
            <person name="Schmidt D."/>
            <person name="Shaw K."/>
            <person name="Simpson J.T."/>
            <person name="Stenson P.D."/>
            <person name="Turner D.J."/>
            <person name="Vigilant L."/>
            <person name="Vilella A.J."/>
            <person name="Whitener W."/>
            <person name="Zhu B."/>
            <person name="Cooper D.N."/>
            <person name="de Jong P."/>
            <person name="Dermitzakis E.T."/>
            <person name="Eichler E.E."/>
            <person name="Flicek P."/>
            <person name="Goldman N."/>
            <person name="Mundy N.I."/>
            <person name="Ning Z."/>
            <person name="Odom D.T."/>
            <person name="Ponting C.P."/>
            <person name="Quail M.A."/>
            <person name="Ryder O.A."/>
            <person name="Searle S.M."/>
            <person name="Warren W.C."/>
            <person name="Wilson R.K."/>
            <person name="Schierup M.H."/>
            <person name="Rogers J."/>
            <person name="Tyler-Smith C."/>
            <person name="Durbin R."/>
        </authorList>
    </citation>
    <scope>NUCLEOTIDE SEQUENCE [LARGE SCALE GENOMIC DNA]</scope>
</reference>
<keyword evidence="6" id="KW-0966">Cell projection</keyword>
<feature type="compositionally biased region" description="Polar residues" evidence="7">
    <location>
        <begin position="912"/>
        <end position="923"/>
    </location>
</feature>
<dbReference type="InterPro" id="IPR000904">
    <property type="entry name" value="Sec7_dom"/>
</dbReference>
<feature type="region of interest" description="Disordered" evidence="7">
    <location>
        <begin position="303"/>
        <end position="335"/>
    </location>
</feature>
<evidence type="ECO:0000313" key="11">
    <source>
        <dbReference type="Proteomes" id="UP000001519"/>
    </source>
</evidence>
<dbReference type="InterPro" id="IPR041681">
    <property type="entry name" value="PH_9"/>
</dbReference>
<sequence>AETFVWVNNASAHSQSVAKAKYEFLFGRPEGKTPDTSDHGGSTLLPPNVTNEFPEYGTMEEGGEGLRASLEFDGETLPCHPQEQQGVQPLTGCHSGLDSVTEGPKDVREAPSQSHLKEQSLQPIDSLISALKATEARIISGTLQATKVLDQDAVSSFSVQQVEKELDTASRKTQRVNKLLPAGQKKLPEIPLSAEVTTEESFYLSIQKDLTALLTGDTQAELSQIMNNGRKGAVCVQEPSCPLASLGSSAVTCHSAGSVGFLKEQRSALGREHPGGCDRSSSMGRPGRVKHVEFQGVEILWTGGDKRETQHPIDFETSLQRTASPDSKESSKVPRHLISSAGLCNSSSLTENVWDESWKAPSERPGTSSGTFSPVRLDESGEDEVFLQENKQHLEKTPEPERDRERISEQEEHVKGEDEDILGPGYTEDSTDVYSSQFETILDNTSLYYSAESLETLYSEPDSYFSFEMPLTPMIQQRIKEGGQFLERTSGGGHQDILSVSADGGIVMGYSSGVTNGLNDASDSIYTKGTPEIAFWGRYFFKAFSLVGETQERERVLIHFSNRYFYCNPDTIASQDGVHCLTCAIMLLNTDLHGHVNIGKKMTCQEFIANLQGVNEGVDFSKDLLKALYNSIKNEKLEWAVDDEEKKKSPSESTEEKANGTHPKTISRIGSTTNPFLDIPHDPNAAVYKSGFLARKIHADMDGKKTPRGKRGWKTFYAVLKGTVLYLQKDEYKPEKALSEEDLKNAVSVHHALASKATDYEKKPNVFKLKTADWRVLLFQTQSPEEMQGWINKINCVAAVFSAPPFPAAIGSQKKFSRPLLPATTTKLSQEEQLKSHESKLKQITTELAEHRSYPPDKKVKAKDVDEYKLKDHYLEFEKTRYEMYVSILKEGGKELLSNDESEAAGLKKSHSSPSLNPDTSPITAKVKRNVSERKDHRPETPSIKQKVT</sequence>
<evidence type="ECO:0000313" key="10">
    <source>
        <dbReference type="Ensembl" id="ENSGGOP00000010816.3"/>
    </source>
</evidence>
<feature type="domain" description="SEC7" evidence="9">
    <location>
        <begin position="437"/>
        <end position="635"/>
    </location>
</feature>
<evidence type="ECO:0000259" key="9">
    <source>
        <dbReference type="PROSITE" id="PS50190"/>
    </source>
</evidence>
<name>G3R675_GORGO</name>
<dbReference type="eggNOG" id="KOG0932">
    <property type="taxonomic scope" value="Eukaryota"/>
</dbReference>
<feature type="compositionally biased region" description="Basic and acidic residues" evidence="7">
    <location>
        <begin position="642"/>
        <end position="659"/>
    </location>
</feature>
<dbReference type="InterPro" id="IPR011993">
    <property type="entry name" value="PH-like_dom_sf"/>
</dbReference>
<feature type="compositionally biased region" description="Basic and acidic residues" evidence="7">
    <location>
        <begin position="390"/>
        <end position="416"/>
    </location>
</feature>
<dbReference type="Pfam" id="PF01369">
    <property type="entry name" value="Sec7"/>
    <property type="match status" value="1"/>
</dbReference>
<keyword evidence="4" id="KW-0175">Coiled coil</keyword>
<evidence type="ECO:0000256" key="5">
    <source>
        <dbReference type="ARBA" id="ARBA00023136"/>
    </source>
</evidence>
<feature type="region of interest" description="Disordered" evidence="7">
    <location>
        <begin position="86"/>
        <end position="118"/>
    </location>
</feature>
<keyword evidence="11" id="KW-1185">Reference proteome</keyword>
<dbReference type="EMBL" id="CABD030057226">
    <property type="status" value="NOT_ANNOTATED_CDS"/>
    <property type="molecule type" value="Genomic_DNA"/>
</dbReference>
<dbReference type="GO" id="GO:0005543">
    <property type="term" value="F:phospholipid binding"/>
    <property type="evidence" value="ECO:0007669"/>
    <property type="project" value="InterPro"/>
</dbReference>
<keyword evidence="2" id="KW-1003">Cell membrane</keyword>
<dbReference type="GO" id="GO:0032012">
    <property type="term" value="P:regulation of ARF protein signal transduction"/>
    <property type="evidence" value="ECO:0007669"/>
    <property type="project" value="InterPro"/>
</dbReference>
<dbReference type="SUPFAM" id="SSF48425">
    <property type="entry name" value="Sec7 domain"/>
    <property type="match status" value="1"/>
</dbReference>
<dbReference type="FunFam" id="2.30.29.30:FF:000054">
    <property type="entry name" value="PH and SEC7 domain-containing protein 3"/>
    <property type="match status" value="1"/>
</dbReference>
<dbReference type="PRINTS" id="PR00683">
    <property type="entry name" value="SPECTRINPH"/>
</dbReference>
<dbReference type="Gene3D" id="1.10.1000.11">
    <property type="entry name" value="Arf Nucleotide-binding Site Opener,domain 2"/>
    <property type="match status" value="1"/>
</dbReference>
<dbReference type="CDD" id="cd00171">
    <property type="entry name" value="Sec7"/>
    <property type="match status" value="1"/>
</dbReference>
<evidence type="ECO:0000256" key="6">
    <source>
        <dbReference type="ARBA" id="ARBA00023273"/>
    </source>
</evidence>
<dbReference type="CDD" id="cd13295">
    <property type="entry name" value="PH_EFA6"/>
    <property type="match status" value="1"/>
</dbReference>